<evidence type="ECO:0000313" key="1">
    <source>
        <dbReference type="EMBL" id="RGY03452.1"/>
    </source>
</evidence>
<reference evidence="1 2" key="1">
    <citation type="submission" date="2018-08" db="EMBL/GenBank/DDBJ databases">
        <title>A genome reference for cultivated species of the human gut microbiota.</title>
        <authorList>
            <person name="Zou Y."/>
            <person name="Xue W."/>
            <person name="Luo G."/>
        </authorList>
    </citation>
    <scope>NUCLEOTIDE SEQUENCE [LARGE SCALE GENOMIC DNA]</scope>
    <source>
        <strain evidence="1 2">OF03-11</strain>
    </source>
</reference>
<comment type="caution">
    <text evidence="1">The sequence shown here is derived from an EMBL/GenBank/DDBJ whole genome shotgun (WGS) entry which is preliminary data.</text>
</comment>
<name>A0A3D1UK38_9BACT</name>
<sequence>MLKLGKQILHTLVLLITGMALIGVNVTQSGCIHSDRTYLEVRVLPAENTCPCEEECGCCQEERQFCKDCCHASSRHDFYKVTDSSLVERVLQMQLSVFTLPECGWEMTMQILAVRDGKDGFAFYRKFPGIPPSLESLCTFLC</sequence>
<organism evidence="1 2">
    <name type="scientific">Odoribacter splanchnicus</name>
    <dbReference type="NCBI Taxonomy" id="28118"/>
    <lineage>
        <taxon>Bacteria</taxon>
        <taxon>Pseudomonadati</taxon>
        <taxon>Bacteroidota</taxon>
        <taxon>Bacteroidia</taxon>
        <taxon>Bacteroidales</taxon>
        <taxon>Odoribacteraceae</taxon>
        <taxon>Odoribacter</taxon>
    </lineage>
</organism>
<gene>
    <name evidence="1" type="ORF">DXA53_18740</name>
</gene>
<proteinExistence type="predicted"/>
<accession>A0A3D1UK38</accession>
<dbReference type="RefSeq" id="WP_118104901.1">
    <property type="nucleotide sequence ID" value="NZ_JADMZE010000018.1"/>
</dbReference>
<evidence type="ECO:0000313" key="2">
    <source>
        <dbReference type="Proteomes" id="UP000284434"/>
    </source>
</evidence>
<protein>
    <submittedName>
        <fullName evidence="1">Uncharacterized protein</fullName>
    </submittedName>
</protein>
<dbReference type="Proteomes" id="UP000284434">
    <property type="component" value="Unassembled WGS sequence"/>
</dbReference>
<dbReference type="AlphaFoldDB" id="A0A3D1UK38"/>
<dbReference type="EMBL" id="QSCO01000038">
    <property type="protein sequence ID" value="RGY03452.1"/>
    <property type="molecule type" value="Genomic_DNA"/>
</dbReference>